<dbReference type="Pfam" id="PF18864">
    <property type="entry name" value="AbiTii"/>
    <property type="match status" value="1"/>
</dbReference>
<reference evidence="2 3" key="1">
    <citation type="submission" date="2020-07" db="EMBL/GenBank/DDBJ databases">
        <title>Huge and variable diversity of episymbiotic CPR bacteria and DPANN archaea in groundwater ecosystems.</title>
        <authorList>
            <person name="He C.Y."/>
            <person name="Keren R."/>
            <person name="Whittaker M."/>
            <person name="Farag I.F."/>
            <person name="Doudna J."/>
            <person name="Cate J.H.D."/>
            <person name="Banfield J.F."/>
        </authorList>
    </citation>
    <scope>NUCLEOTIDE SEQUENCE [LARGE SCALE GENOMIC DNA]</scope>
    <source>
        <strain evidence="2">NC_groundwater_541_Ag_S-0.1um_46_50</strain>
    </source>
</reference>
<protein>
    <recommendedName>
        <fullName evidence="1">AbiTii domain-containing protein</fullName>
    </recommendedName>
</protein>
<gene>
    <name evidence="2" type="ORF">HYW89_04180</name>
</gene>
<dbReference type="EMBL" id="CP066690">
    <property type="protein sequence ID" value="QQG45167.1"/>
    <property type="molecule type" value="Genomic_DNA"/>
</dbReference>
<evidence type="ECO:0000313" key="3">
    <source>
        <dbReference type="Proteomes" id="UP000595618"/>
    </source>
</evidence>
<organism evidence="2 3">
    <name type="scientific">Candidatus Sungiibacteriota bacterium</name>
    <dbReference type="NCBI Taxonomy" id="2750080"/>
    <lineage>
        <taxon>Bacteria</taxon>
        <taxon>Candidatus Sungiibacteriota</taxon>
    </lineage>
</organism>
<evidence type="ECO:0000313" key="2">
    <source>
        <dbReference type="EMBL" id="QQG45167.1"/>
    </source>
</evidence>
<evidence type="ECO:0000259" key="1">
    <source>
        <dbReference type="Pfam" id="PF18864"/>
    </source>
</evidence>
<dbReference type="AlphaFoldDB" id="A0A7T5RJB8"/>
<name>A0A7T5RJB8_9BACT</name>
<dbReference type="InterPro" id="IPR041304">
    <property type="entry name" value="AbiTii"/>
</dbReference>
<feature type="domain" description="AbiTii" evidence="1">
    <location>
        <begin position="3"/>
        <end position="184"/>
    </location>
</feature>
<dbReference type="Proteomes" id="UP000595618">
    <property type="component" value="Chromosome"/>
</dbReference>
<proteinExistence type="predicted"/>
<accession>A0A7T5RJB8</accession>
<sequence length="300" mass="33567">MSSIIQELQIEATETKNSVSDLLRKAKIVAIKLDLKEFGEWIDKELNGYGGGHKKDFPKYRIVRGEPKAWNLFHGWQPIGFTDAKVGDSMRERVVTQAIGELDDLAKNDSGTFMIDYNTEAANSIRKSIGFDTDVKFMLSRVGVIGILDAVRNSILDWALRLEKAGVKGEGISFSKEDRERAKKAGDTYSIGHIENFAGALGPVSDNATVKVYQINNESKEELKKLIEQIEKYIPEIELTEEKKKEVTKMNLVVKEEIDKKEPQQSKIKSALYSLKSIFEGAAGSIIAQGIIVEISKFLH</sequence>